<dbReference type="NCBIfam" id="TIGR03653">
    <property type="entry name" value="uL6_arch"/>
    <property type="match status" value="1"/>
</dbReference>
<feature type="domain" description="Large ribosomal subunit protein uL6 alpha-beta" evidence="7">
    <location>
        <begin position="96"/>
        <end position="165"/>
    </location>
</feature>
<dbReference type="GO" id="GO:0003735">
    <property type="term" value="F:structural constituent of ribosome"/>
    <property type="evidence" value="ECO:0007669"/>
    <property type="project" value="UniProtKB-UniRule"/>
</dbReference>
<dbReference type="PANTHER" id="PTHR11655">
    <property type="entry name" value="60S/50S RIBOSOMAL PROTEIN L6/L9"/>
    <property type="match status" value="1"/>
</dbReference>
<evidence type="ECO:0000256" key="4">
    <source>
        <dbReference type="ARBA" id="ARBA00023274"/>
    </source>
</evidence>
<dbReference type="NCBIfam" id="NF004037">
    <property type="entry name" value="PRK05518.1"/>
    <property type="match status" value="1"/>
</dbReference>
<reference evidence="8 9" key="1">
    <citation type="journal article" date="2020" name="Biotechnol. Biofuels">
        <title>New insights from the biogas microbiome by comprehensive genome-resolved metagenomics of nearly 1600 species originating from multiple anaerobic digesters.</title>
        <authorList>
            <person name="Campanaro S."/>
            <person name="Treu L."/>
            <person name="Rodriguez-R L.M."/>
            <person name="Kovalovszki A."/>
            <person name="Ziels R.M."/>
            <person name="Maus I."/>
            <person name="Zhu X."/>
            <person name="Kougias P.G."/>
            <person name="Basile A."/>
            <person name="Luo G."/>
            <person name="Schluter A."/>
            <person name="Konstantinidis K.T."/>
            <person name="Angelidaki I."/>
        </authorList>
    </citation>
    <scope>NUCLEOTIDE SEQUENCE [LARGE SCALE GENOMIC DNA]</scope>
    <source>
        <strain evidence="8">AS22ysBPME_79</strain>
    </source>
</reference>
<organism evidence="8 9">
    <name type="scientific">Candidatus Iainarchaeum sp</name>
    <dbReference type="NCBI Taxonomy" id="3101447"/>
    <lineage>
        <taxon>Archaea</taxon>
        <taxon>Candidatus Iainarchaeota</taxon>
        <taxon>Candidatus Iainarchaeia</taxon>
        <taxon>Candidatus Iainarchaeales</taxon>
        <taxon>Candidatus Iainarchaeaceae</taxon>
        <taxon>Candidatus Iainarchaeum</taxon>
    </lineage>
</organism>
<dbReference type="PANTHER" id="PTHR11655:SF16">
    <property type="entry name" value="60S RIBOSOMAL PROTEIN L9"/>
    <property type="match status" value="1"/>
</dbReference>
<comment type="caution">
    <text evidence="8">The sequence shown here is derived from an EMBL/GenBank/DDBJ whole genome shotgun (WGS) entry which is preliminary data.</text>
</comment>
<protein>
    <recommendedName>
        <fullName evidence="5 6">50S ribosomal protein L6</fullName>
    </recommendedName>
</protein>
<dbReference type="InterPro" id="IPR019907">
    <property type="entry name" value="Ribosomal_uL6_arc"/>
</dbReference>
<evidence type="ECO:0000256" key="6">
    <source>
        <dbReference type="NCBIfam" id="TIGR03653"/>
    </source>
</evidence>
<dbReference type="InterPro" id="IPR020040">
    <property type="entry name" value="Ribosomal_uL6_a/b-dom"/>
</dbReference>
<evidence type="ECO:0000313" key="8">
    <source>
        <dbReference type="EMBL" id="NMA44225.1"/>
    </source>
</evidence>
<dbReference type="GO" id="GO:0002181">
    <property type="term" value="P:cytoplasmic translation"/>
    <property type="evidence" value="ECO:0007669"/>
    <property type="project" value="TreeGrafter"/>
</dbReference>
<gene>
    <name evidence="8" type="ORF">GX950_00215</name>
</gene>
<evidence type="ECO:0000313" key="9">
    <source>
        <dbReference type="Proteomes" id="UP000526302"/>
    </source>
</evidence>
<dbReference type="Pfam" id="PF00347">
    <property type="entry name" value="Ribosomal_L6"/>
    <property type="match status" value="1"/>
</dbReference>
<keyword evidence="1" id="KW-0699">rRNA-binding</keyword>
<evidence type="ECO:0000256" key="3">
    <source>
        <dbReference type="ARBA" id="ARBA00022980"/>
    </source>
</evidence>
<dbReference type="GO" id="GO:0019843">
    <property type="term" value="F:rRNA binding"/>
    <property type="evidence" value="ECO:0007669"/>
    <property type="project" value="UniProtKB-UniRule"/>
</dbReference>
<dbReference type="AlphaFoldDB" id="A0A7K4BYE6"/>
<sequence length="195" mass="22316">MAEKEIIYTLTLPSEVSATINNKTLTIKSEKAELKKSMKNYRANIKIEGNKIIIEGKPVTRRTRDVVKTIISHIQNMVEGAIYGYVYKLKIVYSHFPMTAQVENDTVLVKNFLGEKFPRKAKIKGNTKVEVKGTEIIVSGYDKEDVSQTASNIEQHTKVKNKDIRRYQDGVYLVEQTNITEKPNKKIVELIRGRE</sequence>
<evidence type="ECO:0000256" key="1">
    <source>
        <dbReference type="ARBA" id="ARBA00022730"/>
    </source>
</evidence>
<keyword evidence="3 8" id="KW-0689">Ribosomal protein</keyword>
<dbReference type="SUPFAM" id="SSF56053">
    <property type="entry name" value="Ribosomal protein L6"/>
    <property type="match status" value="2"/>
</dbReference>
<dbReference type="InterPro" id="IPR000702">
    <property type="entry name" value="Ribosomal_uL6-like"/>
</dbReference>
<name>A0A7K4BYE6_9ARCH</name>
<accession>A0A7K4BYE6</accession>
<dbReference type="InterPro" id="IPR036789">
    <property type="entry name" value="Ribosomal_uL6-like_a/b-dom_sf"/>
</dbReference>
<evidence type="ECO:0000256" key="5">
    <source>
        <dbReference type="ARBA" id="ARBA00035454"/>
    </source>
</evidence>
<proteinExistence type="predicted"/>
<keyword evidence="4" id="KW-0687">Ribonucleoprotein</keyword>
<keyword evidence="2" id="KW-0694">RNA-binding</keyword>
<dbReference type="EMBL" id="JAAZKV010000001">
    <property type="protein sequence ID" value="NMA44225.1"/>
    <property type="molecule type" value="Genomic_DNA"/>
</dbReference>
<dbReference type="Gene3D" id="3.90.930.12">
    <property type="entry name" value="Ribosomal protein L6, alpha-beta domain"/>
    <property type="match status" value="2"/>
</dbReference>
<dbReference type="Proteomes" id="UP000526302">
    <property type="component" value="Unassembled WGS sequence"/>
</dbReference>
<evidence type="ECO:0000259" key="7">
    <source>
        <dbReference type="Pfam" id="PF00347"/>
    </source>
</evidence>
<dbReference type="FunFam" id="3.90.930.12:FF:000008">
    <property type="entry name" value="50S ribosomal protein L6"/>
    <property type="match status" value="1"/>
</dbReference>
<dbReference type="GO" id="GO:0022625">
    <property type="term" value="C:cytosolic large ribosomal subunit"/>
    <property type="evidence" value="ECO:0007669"/>
    <property type="project" value="UniProtKB-UniRule"/>
</dbReference>
<dbReference type="PIRSF" id="PIRSF002162">
    <property type="entry name" value="Ribosomal_L6"/>
    <property type="match status" value="1"/>
</dbReference>
<evidence type="ECO:0000256" key="2">
    <source>
        <dbReference type="ARBA" id="ARBA00022884"/>
    </source>
</evidence>